<dbReference type="RefSeq" id="WP_165262249.1">
    <property type="nucleotide sequence ID" value="NZ_JAAKGT010000014.1"/>
</dbReference>
<feature type="signal peptide" evidence="2">
    <location>
        <begin position="1"/>
        <end position="22"/>
    </location>
</feature>
<comment type="caution">
    <text evidence="3">The sequence shown here is derived from an EMBL/GenBank/DDBJ whole genome shotgun (WGS) entry which is preliminary data.</text>
</comment>
<sequence length="158" mass="16502">MKRTYMIAAALVASLAAGSVQAATPETAKSKAPAPSAASRLPAAPAQAMSSEEKAGCGAVLVILGQVSTSYPQLFAKQGQDGRGIQFVLEAFGAKGRIMMDEAFEDGAQRGLKPSKVYEEGLSFLFENAQPVEGETAEQGGRRAAMALMQRCTGIQMD</sequence>
<evidence type="ECO:0000256" key="2">
    <source>
        <dbReference type="SAM" id="SignalP"/>
    </source>
</evidence>
<evidence type="ECO:0000313" key="3">
    <source>
        <dbReference type="EMBL" id="NGM52158.1"/>
    </source>
</evidence>
<proteinExistence type="predicted"/>
<dbReference type="AlphaFoldDB" id="A0A6G4R4S8"/>
<evidence type="ECO:0000256" key="1">
    <source>
        <dbReference type="SAM" id="MobiDB-lite"/>
    </source>
</evidence>
<gene>
    <name evidence="3" type="ORF">G5B46_21325</name>
</gene>
<keyword evidence="2" id="KW-0732">Signal</keyword>
<name>A0A6G4R4S8_9CAUL</name>
<protein>
    <submittedName>
        <fullName evidence="3">Uncharacterized protein</fullName>
    </submittedName>
</protein>
<reference evidence="3" key="1">
    <citation type="submission" date="2020-02" db="EMBL/GenBank/DDBJ databases">
        <authorList>
            <person name="Gao J."/>
            <person name="Sun J."/>
        </authorList>
    </citation>
    <scope>NUCLEOTIDE SEQUENCE</scope>
    <source>
        <strain evidence="3">602-2</strain>
    </source>
</reference>
<feature type="region of interest" description="Disordered" evidence="1">
    <location>
        <begin position="26"/>
        <end position="45"/>
    </location>
</feature>
<accession>A0A6G4R4S8</accession>
<feature type="chain" id="PRO_5026232039" evidence="2">
    <location>
        <begin position="23"/>
        <end position="158"/>
    </location>
</feature>
<dbReference type="EMBL" id="JAAKGT010000014">
    <property type="protein sequence ID" value="NGM52158.1"/>
    <property type="molecule type" value="Genomic_DNA"/>
</dbReference>
<organism evidence="3">
    <name type="scientific">Caulobacter sp. 602-2</name>
    <dbReference type="NCBI Taxonomy" id="2710887"/>
    <lineage>
        <taxon>Bacteria</taxon>
        <taxon>Pseudomonadati</taxon>
        <taxon>Pseudomonadota</taxon>
        <taxon>Alphaproteobacteria</taxon>
        <taxon>Caulobacterales</taxon>
        <taxon>Caulobacteraceae</taxon>
        <taxon>Caulobacter</taxon>
    </lineage>
</organism>